<dbReference type="STRING" id="650164.K5UKI2"/>
<evidence type="ECO:0000256" key="3">
    <source>
        <dbReference type="ARBA" id="ARBA00022490"/>
    </source>
</evidence>
<dbReference type="GO" id="GO:0034058">
    <property type="term" value="P:endosomal vesicle fusion"/>
    <property type="evidence" value="ECO:0007669"/>
    <property type="project" value="TreeGrafter"/>
</dbReference>
<organism evidence="7 8">
    <name type="scientific">Phanerochaete carnosa (strain HHB-10118-sp)</name>
    <name type="common">White-rot fungus</name>
    <name type="synonym">Peniophora carnosa</name>
    <dbReference type="NCBI Taxonomy" id="650164"/>
    <lineage>
        <taxon>Eukaryota</taxon>
        <taxon>Fungi</taxon>
        <taxon>Dikarya</taxon>
        <taxon>Basidiomycota</taxon>
        <taxon>Agaricomycotina</taxon>
        <taxon>Agaricomycetes</taxon>
        <taxon>Polyporales</taxon>
        <taxon>Phanerochaetaceae</taxon>
        <taxon>Phanerochaete</taxon>
    </lineage>
</organism>
<evidence type="ECO:0000256" key="4">
    <source>
        <dbReference type="ARBA" id="ARBA00022927"/>
    </source>
</evidence>
<dbReference type="PANTHER" id="PTHR12894:SF27">
    <property type="entry name" value="TRANSFORMING GROWTH FACTOR-BETA RECEPTOR-ASSOCIATED PROTEIN 1"/>
    <property type="match status" value="1"/>
</dbReference>
<evidence type="ECO:0000256" key="5">
    <source>
        <dbReference type="SAM" id="MobiDB-lite"/>
    </source>
</evidence>
<keyword evidence="8" id="KW-1185">Reference proteome</keyword>
<evidence type="ECO:0000259" key="6">
    <source>
        <dbReference type="PROSITE" id="PS50219"/>
    </source>
</evidence>
<keyword evidence="2" id="KW-0813">Transport</keyword>
<feature type="region of interest" description="Disordered" evidence="5">
    <location>
        <begin position="347"/>
        <end position="412"/>
    </location>
</feature>
<protein>
    <recommendedName>
        <fullName evidence="6">CNH domain-containing protein</fullName>
    </recommendedName>
</protein>
<dbReference type="InParanoid" id="K5UKI2"/>
<dbReference type="GO" id="GO:0016020">
    <property type="term" value="C:membrane"/>
    <property type="evidence" value="ECO:0007669"/>
    <property type="project" value="TreeGrafter"/>
</dbReference>
<dbReference type="InterPro" id="IPR032914">
    <property type="entry name" value="Vam6/VPS39/TRAP1"/>
</dbReference>
<dbReference type="GeneID" id="18909866"/>
<dbReference type="AlphaFoldDB" id="K5UKI2"/>
<dbReference type="HOGENOM" id="CLU_063262_0_0_1"/>
<dbReference type="Pfam" id="PF00780">
    <property type="entry name" value="CNH"/>
    <property type="match status" value="1"/>
</dbReference>
<dbReference type="PANTHER" id="PTHR12894">
    <property type="entry name" value="CNH DOMAIN CONTAINING"/>
    <property type="match status" value="1"/>
</dbReference>
<dbReference type="SUPFAM" id="SSF50978">
    <property type="entry name" value="WD40 repeat-like"/>
    <property type="match status" value="1"/>
</dbReference>
<name>K5UKI2_PHACS</name>
<dbReference type="PROSITE" id="PS50219">
    <property type="entry name" value="CNH"/>
    <property type="match status" value="1"/>
</dbReference>
<feature type="domain" description="CNH" evidence="6">
    <location>
        <begin position="34"/>
        <end position="331"/>
    </location>
</feature>
<dbReference type="EMBL" id="JH930479">
    <property type="protein sequence ID" value="EKM50146.1"/>
    <property type="molecule type" value="Genomic_DNA"/>
</dbReference>
<evidence type="ECO:0000256" key="2">
    <source>
        <dbReference type="ARBA" id="ARBA00022448"/>
    </source>
</evidence>
<evidence type="ECO:0000313" key="7">
    <source>
        <dbReference type="EMBL" id="EKM50146.1"/>
    </source>
</evidence>
<dbReference type="InterPro" id="IPR036322">
    <property type="entry name" value="WD40_repeat_dom_sf"/>
</dbReference>
<gene>
    <name evidence="7" type="ORF">PHACADRAFT_178770</name>
</gene>
<dbReference type="Proteomes" id="UP000008370">
    <property type="component" value="Unassembled WGS sequence"/>
</dbReference>
<evidence type="ECO:0000313" key="8">
    <source>
        <dbReference type="Proteomes" id="UP000008370"/>
    </source>
</evidence>
<keyword evidence="4" id="KW-0653">Protein transport</keyword>
<sequence length="412" mass="44881">MASGEGPAAGDSPLYQLQSLINIVGPEFVNSDPPIRVQCAQASGNEIYVGCSNGDLLRFALQLNVSSPTPDSYTLLSRQSVPNNRPIDDIILLPSLSRALVLSDRQIFVYILPMLDIMPSTAYKPIRQVLSIAIDEQQQRYATRRNGNPPSQPNPISFCVIKRQSVLVFHVREKPVYEKEIPLPLRVHLAKRSGPYMCIADPENYNMINLETASLIPLLPISQAPSENPDAEAPRAPVVKPFILVITESEFLILSWTGTTTLGLFITGEGEPVRGTLEWSSHPVSVAFDDPHITTLLSDGTVEIHNIETQALVQTVPPSSSALTPAVPIPTDRTALLACSADFVVPSTERQTKLRPTPVKLRPPEARPEPAPEVAPVTQPEEEEQDQSATAPTNDDQGGDDIEPTPYDLGDA</sequence>
<dbReference type="InterPro" id="IPR001180">
    <property type="entry name" value="CNH_dom"/>
</dbReference>
<dbReference type="GO" id="GO:0015031">
    <property type="term" value="P:protein transport"/>
    <property type="evidence" value="ECO:0007669"/>
    <property type="project" value="UniProtKB-KW"/>
</dbReference>
<dbReference type="GO" id="GO:0006914">
    <property type="term" value="P:autophagy"/>
    <property type="evidence" value="ECO:0007669"/>
    <property type="project" value="TreeGrafter"/>
</dbReference>
<reference evidence="7 8" key="1">
    <citation type="journal article" date="2012" name="BMC Genomics">
        <title>Comparative genomics of the white-rot fungi, Phanerochaete carnosa and P. chrysosporium, to elucidate the genetic basis of the distinct wood types they colonize.</title>
        <authorList>
            <person name="Suzuki H."/>
            <person name="MacDonald J."/>
            <person name="Syed K."/>
            <person name="Salamov A."/>
            <person name="Hori C."/>
            <person name="Aerts A."/>
            <person name="Henrissat B."/>
            <person name="Wiebenga A."/>
            <person name="vanKuyk P.A."/>
            <person name="Barry K."/>
            <person name="Lindquist E."/>
            <person name="LaButti K."/>
            <person name="Lapidus A."/>
            <person name="Lucas S."/>
            <person name="Coutinho P."/>
            <person name="Gong Y."/>
            <person name="Samejima M."/>
            <person name="Mahadevan R."/>
            <person name="Abou-Zaid M."/>
            <person name="de Vries R.P."/>
            <person name="Igarashi K."/>
            <person name="Yadav J.S."/>
            <person name="Grigoriev I.V."/>
            <person name="Master E.R."/>
        </authorList>
    </citation>
    <scope>NUCLEOTIDE SEQUENCE [LARGE SCALE GENOMIC DNA]</scope>
    <source>
        <strain evidence="7 8">HHB-10118-sp</strain>
    </source>
</reference>
<feature type="compositionally biased region" description="Polar residues" evidence="5">
    <location>
        <begin position="387"/>
        <end position="396"/>
    </location>
</feature>
<dbReference type="OrthoDB" id="5325112at2759"/>
<dbReference type="RefSeq" id="XP_007401336.1">
    <property type="nucleotide sequence ID" value="XM_007401274.1"/>
</dbReference>
<keyword evidence="3" id="KW-0963">Cytoplasm</keyword>
<accession>K5UKI2</accession>
<proteinExistence type="predicted"/>
<comment type="subcellular location">
    <subcellularLocation>
        <location evidence="1">Cytoplasm</location>
    </subcellularLocation>
</comment>
<dbReference type="KEGG" id="pco:PHACADRAFT_178770"/>
<dbReference type="GO" id="GO:0005737">
    <property type="term" value="C:cytoplasm"/>
    <property type="evidence" value="ECO:0007669"/>
    <property type="project" value="UniProtKB-SubCell"/>
</dbReference>
<evidence type="ECO:0000256" key="1">
    <source>
        <dbReference type="ARBA" id="ARBA00004496"/>
    </source>
</evidence>